<sequence length="171" mass="19392">MLDTESDLSDENRNEGSVLLVAPGGVREALFSNEYYSVVWGRRHGFAKVAILARQPRYGRGQVSWVVAGHPSVAPREMFLCDQASQIASAVKTLFTAFPWTYIGDPIYPMDGETPEQLADRVREEIESMIRTYQWTPANLLCALLQRIPAFDRWFHRRKSQRNASQSNISG</sequence>
<dbReference type="Proteomes" id="UP000272942">
    <property type="component" value="Unassembled WGS sequence"/>
</dbReference>
<dbReference type="PANTHER" id="PTHR22753:SF14">
    <property type="entry name" value="MONOACYLGLYCEROL_DIACYLGLYCEROL O-ACYLTRANSFERASE"/>
    <property type="match status" value="1"/>
</dbReference>
<dbReference type="AlphaFoldDB" id="A0A183AQS6"/>
<dbReference type="OrthoDB" id="44277at2759"/>
<dbReference type="EMBL" id="UZAN01047205">
    <property type="protein sequence ID" value="VDP85151.1"/>
    <property type="molecule type" value="Genomic_DNA"/>
</dbReference>
<name>A0A183AQS6_9TREM</name>
<evidence type="ECO:0000313" key="1">
    <source>
        <dbReference type="EMBL" id="VDP85151.1"/>
    </source>
</evidence>
<evidence type="ECO:0000313" key="2">
    <source>
        <dbReference type="Proteomes" id="UP000272942"/>
    </source>
</evidence>
<evidence type="ECO:0000313" key="3">
    <source>
        <dbReference type="WBParaSite" id="ECPE_0000933901-mRNA-1"/>
    </source>
</evidence>
<gene>
    <name evidence="1" type="ORF">ECPE_LOCUS9311</name>
</gene>
<accession>A0A183AQS6</accession>
<protein>
    <submittedName>
        <fullName evidence="3">DDE_5 domain-containing protein</fullName>
    </submittedName>
</protein>
<dbReference type="WBParaSite" id="ECPE_0000933901-mRNA-1">
    <property type="protein sequence ID" value="ECPE_0000933901-mRNA-1"/>
    <property type="gene ID" value="ECPE_0000933901"/>
</dbReference>
<organism evidence="3">
    <name type="scientific">Echinostoma caproni</name>
    <dbReference type="NCBI Taxonomy" id="27848"/>
    <lineage>
        <taxon>Eukaryota</taxon>
        <taxon>Metazoa</taxon>
        <taxon>Spiralia</taxon>
        <taxon>Lophotrochozoa</taxon>
        <taxon>Platyhelminthes</taxon>
        <taxon>Trematoda</taxon>
        <taxon>Digenea</taxon>
        <taxon>Plagiorchiida</taxon>
        <taxon>Echinostomata</taxon>
        <taxon>Echinostomatoidea</taxon>
        <taxon>Echinostomatidae</taxon>
        <taxon>Echinostoma</taxon>
    </lineage>
</organism>
<dbReference type="PANTHER" id="PTHR22753">
    <property type="entry name" value="TRANSMEMBRANE PROTEIN 68"/>
    <property type="match status" value="1"/>
</dbReference>
<proteinExistence type="predicted"/>
<dbReference type="GO" id="GO:0016020">
    <property type="term" value="C:membrane"/>
    <property type="evidence" value="ECO:0007669"/>
    <property type="project" value="TreeGrafter"/>
</dbReference>
<reference evidence="1 2" key="2">
    <citation type="submission" date="2018-11" db="EMBL/GenBank/DDBJ databases">
        <authorList>
            <consortium name="Pathogen Informatics"/>
        </authorList>
    </citation>
    <scope>NUCLEOTIDE SEQUENCE [LARGE SCALE GENOMIC DNA]</scope>
    <source>
        <strain evidence="1 2">Egypt</strain>
    </source>
</reference>
<keyword evidence="2" id="KW-1185">Reference proteome</keyword>
<reference evidence="3" key="1">
    <citation type="submission" date="2016-06" db="UniProtKB">
        <authorList>
            <consortium name="WormBaseParasite"/>
        </authorList>
    </citation>
    <scope>IDENTIFICATION</scope>
</reference>